<dbReference type="SUPFAM" id="SSF52768">
    <property type="entry name" value="Arginase/deacetylase"/>
    <property type="match status" value="1"/>
</dbReference>
<keyword evidence="2 4" id="KW-0479">Metal-binding</keyword>
<evidence type="ECO:0000313" key="8">
    <source>
        <dbReference type="Proteomes" id="UP001596417"/>
    </source>
</evidence>
<evidence type="ECO:0000256" key="6">
    <source>
        <dbReference type="SAM" id="MobiDB-lite"/>
    </source>
</evidence>
<comment type="cofactor">
    <cofactor evidence="4">
        <name>Mn(2+)</name>
        <dbReference type="ChEBI" id="CHEBI:29035"/>
    </cofactor>
    <text evidence="4">Binds 2 manganese ions per subunit.</text>
</comment>
<dbReference type="InterPro" id="IPR023696">
    <property type="entry name" value="Ureohydrolase_dom_sf"/>
</dbReference>
<protein>
    <submittedName>
        <fullName evidence="7">Arginase family protein</fullName>
    </submittedName>
</protein>
<feature type="binding site" evidence="4">
    <location>
        <position position="120"/>
    </location>
    <ligand>
        <name>Mn(2+)</name>
        <dbReference type="ChEBI" id="CHEBI:29035"/>
        <label>1</label>
    </ligand>
</feature>
<evidence type="ECO:0000256" key="4">
    <source>
        <dbReference type="PIRSR" id="PIRSR036979-1"/>
    </source>
</evidence>
<feature type="binding site" evidence="4">
    <location>
        <position position="122"/>
    </location>
    <ligand>
        <name>Mn(2+)</name>
        <dbReference type="ChEBI" id="CHEBI:29035"/>
        <label>1</label>
    </ligand>
</feature>
<feature type="binding site" evidence="4">
    <location>
        <position position="124"/>
    </location>
    <ligand>
        <name>Mn(2+)</name>
        <dbReference type="ChEBI" id="CHEBI:29035"/>
        <label>2</label>
    </ligand>
</feature>
<dbReference type="EMBL" id="JBHTAX010000001">
    <property type="protein sequence ID" value="MFC7188493.1"/>
    <property type="molecule type" value="Genomic_DNA"/>
</dbReference>
<feature type="binding site" evidence="4">
    <location>
        <position position="245"/>
    </location>
    <ligand>
        <name>Mn(2+)</name>
        <dbReference type="ChEBI" id="CHEBI:29035"/>
        <label>1</label>
    </ligand>
</feature>
<dbReference type="RefSeq" id="WP_264555410.1">
    <property type="nucleotide sequence ID" value="NZ_CP109979.1"/>
</dbReference>
<dbReference type="InterPro" id="IPR020855">
    <property type="entry name" value="Ureohydrolase_Mn_BS"/>
</dbReference>
<dbReference type="PROSITE" id="PS01053">
    <property type="entry name" value="ARGINASE_1"/>
    <property type="match status" value="1"/>
</dbReference>
<comment type="caution">
    <text evidence="7">The sequence shown here is derived from an EMBL/GenBank/DDBJ whole genome shotgun (WGS) entry which is preliminary data.</text>
</comment>
<comment type="similarity">
    <text evidence="1">Belongs to the arginase family. Agmatinase subfamily.</text>
</comment>
<reference evidence="7 8" key="1">
    <citation type="journal article" date="2019" name="Int. J. Syst. Evol. Microbiol.">
        <title>The Global Catalogue of Microorganisms (GCM) 10K type strain sequencing project: providing services to taxonomists for standard genome sequencing and annotation.</title>
        <authorList>
            <consortium name="The Broad Institute Genomics Platform"/>
            <consortium name="The Broad Institute Genome Sequencing Center for Infectious Disease"/>
            <person name="Wu L."/>
            <person name="Ma J."/>
        </authorList>
    </citation>
    <scope>NUCLEOTIDE SEQUENCE [LARGE SCALE GENOMIC DNA]</scope>
    <source>
        <strain evidence="7 8">RDMS1</strain>
    </source>
</reference>
<dbReference type="Gene3D" id="3.40.800.10">
    <property type="entry name" value="Ureohydrolase domain"/>
    <property type="match status" value="1"/>
</dbReference>
<gene>
    <name evidence="7" type="ORF">ACFQL7_00540</name>
</gene>
<evidence type="ECO:0000256" key="1">
    <source>
        <dbReference type="ARBA" id="ARBA00009227"/>
    </source>
</evidence>
<keyword evidence="3 5" id="KW-0378">Hydrolase</keyword>
<dbReference type="PRINTS" id="PR00116">
    <property type="entry name" value="ARGINASE"/>
</dbReference>
<feature type="binding site" evidence="4">
    <location>
        <position position="101"/>
    </location>
    <ligand>
        <name>Mn(2+)</name>
        <dbReference type="ChEBI" id="CHEBI:29035"/>
        <label>1</label>
    </ligand>
</feature>
<dbReference type="PANTHER" id="PTHR11358:SF26">
    <property type="entry name" value="GUANIDINO ACID HYDROLASE, MITOCHONDRIAL"/>
    <property type="match status" value="1"/>
</dbReference>
<dbReference type="Proteomes" id="UP001596417">
    <property type="component" value="Unassembled WGS sequence"/>
</dbReference>
<dbReference type="GO" id="GO:0016787">
    <property type="term" value="F:hydrolase activity"/>
    <property type="evidence" value="ECO:0007669"/>
    <property type="project" value="UniProtKB-KW"/>
</dbReference>
<organism evidence="7 8">
    <name type="scientific">Halocatena marina</name>
    <dbReference type="NCBI Taxonomy" id="2934937"/>
    <lineage>
        <taxon>Archaea</taxon>
        <taxon>Methanobacteriati</taxon>
        <taxon>Methanobacteriota</taxon>
        <taxon>Stenosarchaea group</taxon>
        <taxon>Halobacteria</taxon>
        <taxon>Halobacteriales</taxon>
        <taxon>Natronomonadaceae</taxon>
        <taxon>Halocatena</taxon>
    </lineage>
</organism>
<dbReference type="GeneID" id="76198023"/>
<feature type="compositionally biased region" description="Acidic residues" evidence="6">
    <location>
        <begin position="210"/>
        <end position="222"/>
    </location>
</feature>
<evidence type="ECO:0000313" key="7">
    <source>
        <dbReference type="EMBL" id="MFC7188493.1"/>
    </source>
</evidence>
<evidence type="ECO:0000256" key="5">
    <source>
        <dbReference type="RuleBase" id="RU003684"/>
    </source>
</evidence>
<accession>A0ABD5YGQ0</accession>
<dbReference type="GO" id="GO:0046872">
    <property type="term" value="F:metal ion binding"/>
    <property type="evidence" value="ECO:0007669"/>
    <property type="project" value="UniProtKB-KW"/>
</dbReference>
<dbReference type="PROSITE" id="PS51409">
    <property type="entry name" value="ARGINASE_2"/>
    <property type="match status" value="1"/>
</dbReference>
<dbReference type="Pfam" id="PF00491">
    <property type="entry name" value="Arginase"/>
    <property type="match status" value="2"/>
</dbReference>
<dbReference type="PANTHER" id="PTHR11358">
    <property type="entry name" value="ARGINASE/AGMATINASE"/>
    <property type="match status" value="1"/>
</dbReference>
<keyword evidence="4" id="KW-0464">Manganese</keyword>
<dbReference type="AlphaFoldDB" id="A0ABD5YGQ0"/>
<dbReference type="PIRSF" id="PIRSF036979">
    <property type="entry name" value="Arginase"/>
    <property type="match status" value="1"/>
</dbReference>
<evidence type="ECO:0000256" key="3">
    <source>
        <dbReference type="ARBA" id="ARBA00022801"/>
    </source>
</evidence>
<evidence type="ECO:0000256" key="2">
    <source>
        <dbReference type="ARBA" id="ARBA00022723"/>
    </source>
</evidence>
<sequence>MFPGAAADRNVADYVLLGAPLDVSTTFQPGTRFGPDRIRQHARTFDDFDHHTGLRFSDLGVHDGGDLHAWDDAAEYIGFLEGMLSDVRDDGALGIPIGGEHTVSLAGVRAFDPDVFVCLDAHLDLRSEYDGNPMSHATITRQALDVADRAIIVGARTGSEDEWERASENDVTVIPPDEVTAWTSELQVQSNCILDQKPAPASNPVSTSDLDLDSDSDSDSDSNSDLNLNFDWGSVFGGDVYLSVDIDGADPAFAPGTGTMEPFGLMPREMHDVVRALAPHCTGFDVVEVNDRDDGQAAALAGKLLRAFVYEHAARSE</sequence>
<feature type="binding site" evidence="4">
    <location>
        <position position="247"/>
    </location>
    <ligand>
        <name>Mn(2+)</name>
        <dbReference type="ChEBI" id="CHEBI:29035"/>
        <label>1</label>
    </ligand>
</feature>
<feature type="region of interest" description="Disordered" evidence="6">
    <location>
        <begin position="195"/>
        <end position="223"/>
    </location>
</feature>
<dbReference type="InterPro" id="IPR006035">
    <property type="entry name" value="Ureohydrolase"/>
</dbReference>
<name>A0ABD5YGQ0_9EURY</name>
<proteinExistence type="inferred from homology"/>
<keyword evidence="8" id="KW-1185">Reference proteome</keyword>